<keyword evidence="3 5" id="KW-1133">Transmembrane helix</keyword>
<evidence type="ECO:0000256" key="2">
    <source>
        <dbReference type="ARBA" id="ARBA00022692"/>
    </source>
</evidence>
<keyword evidence="4 5" id="KW-0472">Membrane</keyword>
<feature type="transmembrane region" description="Helical" evidence="5">
    <location>
        <begin position="103"/>
        <end position="127"/>
    </location>
</feature>
<dbReference type="Proteomes" id="UP001140560">
    <property type="component" value="Unassembled WGS sequence"/>
</dbReference>
<dbReference type="EMBL" id="JAPEUY010000003">
    <property type="protein sequence ID" value="KAJ4374938.1"/>
    <property type="molecule type" value="Genomic_DNA"/>
</dbReference>
<accession>A0A9W8YFI4</accession>
<feature type="transmembrane region" description="Helical" evidence="5">
    <location>
        <begin position="162"/>
        <end position="182"/>
    </location>
</feature>
<organism evidence="6 7">
    <name type="scientific">Neocucurbitaria cava</name>
    <dbReference type="NCBI Taxonomy" id="798079"/>
    <lineage>
        <taxon>Eukaryota</taxon>
        <taxon>Fungi</taxon>
        <taxon>Dikarya</taxon>
        <taxon>Ascomycota</taxon>
        <taxon>Pezizomycotina</taxon>
        <taxon>Dothideomycetes</taxon>
        <taxon>Pleosporomycetidae</taxon>
        <taxon>Pleosporales</taxon>
        <taxon>Pleosporineae</taxon>
        <taxon>Cucurbitariaceae</taxon>
        <taxon>Neocucurbitaria</taxon>
    </lineage>
</organism>
<feature type="transmembrane region" description="Helical" evidence="5">
    <location>
        <begin position="71"/>
        <end position="91"/>
    </location>
</feature>
<protein>
    <submittedName>
        <fullName evidence="6">Mitochondrial import inner membrane translocase subunit Tim17-A</fullName>
    </submittedName>
</protein>
<proteinExistence type="predicted"/>
<dbReference type="InterPro" id="IPR007568">
    <property type="entry name" value="RTA1"/>
</dbReference>
<keyword evidence="7" id="KW-1185">Reference proteome</keyword>
<dbReference type="GO" id="GO:0000324">
    <property type="term" value="C:fungal-type vacuole"/>
    <property type="evidence" value="ECO:0007669"/>
    <property type="project" value="TreeGrafter"/>
</dbReference>
<evidence type="ECO:0000313" key="7">
    <source>
        <dbReference type="Proteomes" id="UP001140560"/>
    </source>
</evidence>
<evidence type="ECO:0000256" key="3">
    <source>
        <dbReference type="ARBA" id="ARBA00022989"/>
    </source>
</evidence>
<keyword evidence="2 5" id="KW-0812">Transmembrane</keyword>
<dbReference type="GO" id="GO:0005886">
    <property type="term" value="C:plasma membrane"/>
    <property type="evidence" value="ECO:0007669"/>
    <property type="project" value="TreeGrafter"/>
</dbReference>
<dbReference type="AlphaFoldDB" id="A0A9W8YFI4"/>
<evidence type="ECO:0000256" key="1">
    <source>
        <dbReference type="ARBA" id="ARBA00004141"/>
    </source>
</evidence>
<comment type="subcellular location">
    <subcellularLocation>
        <location evidence="1">Membrane</location>
        <topology evidence="1">Multi-pass membrane protein</topology>
    </subcellularLocation>
</comment>
<sequence length="262" mass="28924">MILGCALEVIGYIGRVLAYDDVFGENPFLIQIVCLTIGPAFLAAGIYLCLSRIVTTFGPENSRIKPRSYPQIFIPCDVISLVLQAIGGGIASVKTHHDEDPSLGNHIMIAGLSVQVFTLLIFILLALDFARHTFRRISELGTQNALDPRHTRLRESRSFKGFLIALSFSTLCIFTRCVYRVAELSEGWNGHLIKVQRYFIGLEGVVVVAAVLALNAFHPGLCFRDSLDTETAPSSGKTWYRRKRTVVIELEEIGGQGVKAEP</sequence>
<gene>
    <name evidence="6" type="primary">TIMM17A</name>
    <name evidence="6" type="ORF">N0V83_002016</name>
</gene>
<dbReference type="Pfam" id="PF04479">
    <property type="entry name" value="RTA1"/>
    <property type="match status" value="1"/>
</dbReference>
<dbReference type="PANTHER" id="PTHR31465:SF7">
    <property type="entry name" value="SPHINGOID LONG-CHAIN BASE TRANSPORTER RSB1"/>
    <property type="match status" value="1"/>
</dbReference>
<reference evidence="6" key="1">
    <citation type="submission" date="2022-10" db="EMBL/GenBank/DDBJ databases">
        <title>Tapping the CABI collections for fungal endophytes: first genome assemblies for Collariella, Neodidymelliopsis, Ascochyta clinopodiicola, Didymella pomorum, Didymosphaeria variabile, Neocosmospora piperis and Neocucurbitaria cava.</title>
        <authorList>
            <person name="Hill R."/>
        </authorList>
    </citation>
    <scope>NUCLEOTIDE SEQUENCE</scope>
    <source>
        <strain evidence="6">IMI 356814</strain>
    </source>
</reference>
<evidence type="ECO:0000256" key="4">
    <source>
        <dbReference type="ARBA" id="ARBA00023136"/>
    </source>
</evidence>
<evidence type="ECO:0000313" key="6">
    <source>
        <dbReference type="EMBL" id="KAJ4374938.1"/>
    </source>
</evidence>
<name>A0A9W8YFI4_9PLEO</name>
<feature type="transmembrane region" description="Helical" evidence="5">
    <location>
        <begin position="28"/>
        <end position="50"/>
    </location>
</feature>
<feature type="transmembrane region" description="Helical" evidence="5">
    <location>
        <begin position="198"/>
        <end position="217"/>
    </location>
</feature>
<evidence type="ECO:0000256" key="5">
    <source>
        <dbReference type="SAM" id="Phobius"/>
    </source>
</evidence>
<comment type="caution">
    <text evidence="6">The sequence shown here is derived from an EMBL/GenBank/DDBJ whole genome shotgun (WGS) entry which is preliminary data.</text>
</comment>
<dbReference type="PANTHER" id="PTHR31465">
    <property type="entry name" value="PROTEIN RTA1-RELATED"/>
    <property type="match status" value="1"/>
</dbReference>
<dbReference type="OrthoDB" id="1844152at2759"/>